<evidence type="ECO:0000313" key="2">
    <source>
        <dbReference type="EMBL" id="CDX60314.1"/>
    </source>
</evidence>
<proteinExistence type="predicted"/>
<feature type="compositionally biased region" description="Low complexity" evidence="1">
    <location>
        <begin position="91"/>
        <end position="105"/>
    </location>
</feature>
<dbReference type="AlphaFoldDB" id="A0A0K2W2Y1"/>
<evidence type="ECO:0000313" key="3">
    <source>
        <dbReference type="Proteomes" id="UP000182888"/>
    </source>
</evidence>
<evidence type="ECO:0000256" key="1">
    <source>
        <dbReference type="SAM" id="MobiDB-lite"/>
    </source>
</evidence>
<feature type="compositionally biased region" description="Acidic residues" evidence="1">
    <location>
        <begin position="73"/>
        <end position="87"/>
    </location>
</feature>
<reference evidence="3" key="1">
    <citation type="submission" date="2014-08" db="EMBL/GenBank/DDBJ databases">
        <authorList>
            <person name="Edwards T."/>
        </authorList>
    </citation>
    <scope>NUCLEOTIDE SEQUENCE [LARGE SCALE GENOMIC DNA]</scope>
</reference>
<feature type="compositionally biased region" description="Basic and acidic residues" evidence="1">
    <location>
        <begin position="60"/>
        <end position="72"/>
    </location>
</feature>
<feature type="region of interest" description="Disordered" evidence="1">
    <location>
        <begin position="49"/>
        <end position="118"/>
    </location>
</feature>
<accession>A0A0K2W2Y1</accession>
<sequence length="118" mass="12062">MKKTISILLASTALIAVIGVPAWSAMHGAGQLEGRRDTALGAFRALGASPVLVSDDDGESRDHERRLRRGDGDDHDEGDDEDDDDDGGSASGPAPAGSVAPPNNGLFGTGATPKVQVN</sequence>
<gene>
    <name evidence="2" type="ORF">MPL1032_30175</name>
</gene>
<name>A0A0K2W2Y1_MESPL</name>
<protein>
    <submittedName>
        <fullName evidence="2">Uncharacterized protein</fullName>
    </submittedName>
</protein>
<dbReference type="Proteomes" id="UP000182888">
    <property type="component" value="Unassembled WGS sequence"/>
</dbReference>
<organism evidence="2 3">
    <name type="scientific">Mesorhizobium plurifarium</name>
    <dbReference type="NCBI Taxonomy" id="69974"/>
    <lineage>
        <taxon>Bacteria</taxon>
        <taxon>Pseudomonadati</taxon>
        <taxon>Pseudomonadota</taxon>
        <taxon>Alphaproteobacteria</taxon>
        <taxon>Hyphomicrobiales</taxon>
        <taxon>Phyllobacteriaceae</taxon>
        <taxon>Mesorhizobium</taxon>
    </lineage>
</organism>
<dbReference type="EMBL" id="CCND01000023">
    <property type="protein sequence ID" value="CDX60314.1"/>
    <property type="molecule type" value="Genomic_DNA"/>
</dbReference>